<feature type="compositionally biased region" description="Basic and acidic residues" evidence="5">
    <location>
        <begin position="123"/>
        <end position="135"/>
    </location>
</feature>
<accession>A0A395I432</accession>
<dbReference type="PRINTS" id="PR01217">
    <property type="entry name" value="PRICHEXTENSN"/>
</dbReference>
<gene>
    <name evidence="7" type="ORF">BO97DRAFT_271202</name>
</gene>
<dbReference type="PROSITE" id="PS50089">
    <property type="entry name" value="ZF_RING_2"/>
    <property type="match status" value="1"/>
</dbReference>
<dbReference type="InterPro" id="IPR001841">
    <property type="entry name" value="Znf_RING"/>
</dbReference>
<feature type="compositionally biased region" description="Low complexity" evidence="5">
    <location>
        <begin position="406"/>
        <end position="418"/>
    </location>
</feature>
<keyword evidence="4" id="KW-0479">Metal-binding</keyword>
<dbReference type="GeneID" id="37195273"/>
<dbReference type="InterPro" id="IPR039903">
    <property type="entry name" value="Zswim2"/>
</dbReference>
<feature type="compositionally biased region" description="Polar residues" evidence="5">
    <location>
        <begin position="226"/>
        <end position="251"/>
    </location>
</feature>
<dbReference type="GO" id="GO:0005680">
    <property type="term" value="C:anaphase-promoting complex"/>
    <property type="evidence" value="ECO:0007669"/>
    <property type="project" value="InterPro"/>
</dbReference>
<evidence type="ECO:0000256" key="1">
    <source>
        <dbReference type="ARBA" id="ARBA00013928"/>
    </source>
</evidence>
<feature type="compositionally biased region" description="Low complexity" evidence="5">
    <location>
        <begin position="252"/>
        <end position="359"/>
    </location>
</feature>
<dbReference type="VEuPathDB" id="FungiDB:BO97DRAFT_271202"/>
<keyword evidence="4" id="KW-0863">Zinc-finger</keyword>
<dbReference type="PANTHER" id="PTHR21540">
    <property type="entry name" value="RING FINGER AND SWIM DOMAIN-CONTAINING PROTEIN 2"/>
    <property type="match status" value="1"/>
</dbReference>
<feature type="domain" description="RING-type" evidence="6">
    <location>
        <begin position="538"/>
        <end position="590"/>
    </location>
</feature>
<keyword evidence="3" id="KW-0498">Mitosis</keyword>
<dbReference type="Gene3D" id="3.30.40.10">
    <property type="entry name" value="Zinc/RING finger domain, C3HC4 (zinc finger)"/>
    <property type="match status" value="1"/>
</dbReference>
<dbReference type="Pfam" id="PF12861">
    <property type="entry name" value="zf-ANAPC11"/>
    <property type="match status" value="1"/>
</dbReference>
<dbReference type="STRING" id="1450537.A0A395I432"/>
<keyword evidence="3" id="KW-0131">Cell cycle</keyword>
<keyword evidence="2" id="KW-0132">Cell division</keyword>
<evidence type="ECO:0000313" key="7">
    <source>
        <dbReference type="EMBL" id="RAL14489.1"/>
    </source>
</evidence>
<dbReference type="InterPro" id="IPR024991">
    <property type="entry name" value="RING-H2_APC11"/>
</dbReference>
<sequence length="594" mass="63293">MYRYTAKPAHLSEILDLYPAQESLCAGWALSKGRLCSNPVKAANRASAVRLLDEGSRRTERGEYMDDLIIDLASLVLCHRHTEQASGLVQEWQGQIQGVRLASYEVEDIGARQEVKHIGLRMETARPETSRRENRSLPLTEVLQSRRYENSPQRSAAEVSNLRKPEVNRPGRPSGLGEQTSHRARIPAIRVYDTITTVSSRHAASTEQTRIPTASAPTVLRASASPAHTQRVSLTASSSSSNPPTFTDPVNSSRASTTHSASTSASASASASGSSSTSTTSSTSTRTTSTRTTISATTRADTASLQTTSTSAITSTTTTTTHRASTRSTSLSTSRLAPSVVTTTISPSSPTTSRRTIATMDSGAPTAVSTATPPRAAATVSSPDTASSSATQPTTHPSNIVVPIMSTSPSTTRRVTPTMEPEAPTLPSITTPLNDTATTSTPDAASAATTQPSTAEAQTTSTPTSPRTPAPETAPATSAPTTSATPPQRAPRIPSTTSSDTTSQATPRPETSTPPPRTPEPKPEKPYTPTRKPIEGDCPICYEPLVPNPQLSRDLSIVYCKRQCGTNFHFNCMFTWRQVEEMRPSCPMCRKAWE</sequence>
<dbReference type="SUPFAM" id="SSF57850">
    <property type="entry name" value="RING/U-box"/>
    <property type="match status" value="1"/>
</dbReference>
<dbReference type="GO" id="GO:0051301">
    <property type="term" value="P:cell division"/>
    <property type="evidence" value="ECO:0007669"/>
    <property type="project" value="UniProtKB-KW"/>
</dbReference>
<feature type="region of interest" description="Disordered" evidence="5">
    <location>
        <begin position="120"/>
        <end position="139"/>
    </location>
</feature>
<name>A0A395I432_ASPHC</name>
<feature type="compositionally biased region" description="Polar residues" evidence="5">
    <location>
        <begin position="194"/>
        <end position="216"/>
    </location>
</feature>
<evidence type="ECO:0000259" key="6">
    <source>
        <dbReference type="PROSITE" id="PS50089"/>
    </source>
</evidence>
<reference evidence="7 8" key="1">
    <citation type="submission" date="2018-02" db="EMBL/GenBank/DDBJ databases">
        <title>The genomes of Aspergillus section Nigri reveals drivers in fungal speciation.</title>
        <authorList>
            <consortium name="DOE Joint Genome Institute"/>
            <person name="Vesth T.C."/>
            <person name="Nybo J."/>
            <person name="Theobald S."/>
            <person name="Brandl J."/>
            <person name="Frisvad J.C."/>
            <person name="Nielsen K.F."/>
            <person name="Lyhne E.K."/>
            <person name="Kogle M.E."/>
            <person name="Kuo A."/>
            <person name="Riley R."/>
            <person name="Clum A."/>
            <person name="Nolan M."/>
            <person name="Lipzen A."/>
            <person name="Salamov A."/>
            <person name="Henrissat B."/>
            <person name="Wiebenga A."/>
            <person name="De vries R.P."/>
            <person name="Grigoriev I.V."/>
            <person name="Mortensen U.H."/>
            <person name="Andersen M.R."/>
            <person name="Baker S.E."/>
        </authorList>
    </citation>
    <scope>NUCLEOTIDE SEQUENCE [LARGE SCALE GENOMIC DNA]</scope>
    <source>
        <strain evidence="7 8">CBS 101889</strain>
    </source>
</reference>
<evidence type="ECO:0000313" key="8">
    <source>
        <dbReference type="Proteomes" id="UP000248961"/>
    </source>
</evidence>
<dbReference type="GO" id="GO:0031145">
    <property type="term" value="P:anaphase-promoting complex-dependent catabolic process"/>
    <property type="evidence" value="ECO:0007669"/>
    <property type="project" value="InterPro"/>
</dbReference>
<dbReference type="PANTHER" id="PTHR21540:SF0">
    <property type="entry name" value="PHD FAMILY PROTEIN"/>
    <property type="match status" value="1"/>
</dbReference>
<evidence type="ECO:0000256" key="5">
    <source>
        <dbReference type="SAM" id="MobiDB-lite"/>
    </source>
</evidence>
<feature type="region of interest" description="Disordered" evidence="5">
    <location>
        <begin position="146"/>
        <end position="531"/>
    </location>
</feature>
<dbReference type="GO" id="GO:0097602">
    <property type="term" value="F:cullin family protein binding"/>
    <property type="evidence" value="ECO:0007669"/>
    <property type="project" value="InterPro"/>
</dbReference>
<dbReference type="GO" id="GO:0008270">
    <property type="term" value="F:zinc ion binding"/>
    <property type="evidence" value="ECO:0007669"/>
    <property type="project" value="UniProtKB-KW"/>
</dbReference>
<dbReference type="RefSeq" id="XP_025553643.1">
    <property type="nucleotide sequence ID" value="XM_025690984.1"/>
</dbReference>
<protein>
    <recommendedName>
        <fullName evidence="1">Anaphase-promoting complex subunit 11</fullName>
    </recommendedName>
</protein>
<dbReference type="InterPro" id="IPR013083">
    <property type="entry name" value="Znf_RING/FYVE/PHD"/>
</dbReference>
<dbReference type="EMBL" id="KZ824274">
    <property type="protein sequence ID" value="RAL14489.1"/>
    <property type="molecule type" value="Genomic_DNA"/>
</dbReference>
<proteinExistence type="predicted"/>
<evidence type="ECO:0000256" key="2">
    <source>
        <dbReference type="ARBA" id="ARBA00022618"/>
    </source>
</evidence>
<feature type="compositionally biased region" description="Low complexity" evidence="5">
    <location>
        <begin position="435"/>
        <end position="511"/>
    </location>
</feature>
<dbReference type="AlphaFoldDB" id="A0A395I432"/>
<dbReference type="Proteomes" id="UP000248961">
    <property type="component" value="Unassembled WGS sequence"/>
</dbReference>
<dbReference type="OrthoDB" id="4511163at2759"/>
<organism evidence="7 8">
    <name type="scientific">Aspergillus homomorphus (strain CBS 101889)</name>
    <dbReference type="NCBI Taxonomy" id="1450537"/>
    <lineage>
        <taxon>Eukaryota</taxon>
        <taxon>Fungi</taxon>
        <taxon>Dikarya</taxon>
        <taxon>Ascomycota</taxon>
        <taxon>Pezizomycotina</taxon>
        <taxon>Eurotiomycetes</taxon>
        <taxon>Eurotiomycetidae</taxon>
        <taxon>Eurotiales</taxon>
        <taxon>Aspergillaceae</taxon>
        <taxon>Aspergillus</taxon>
        <taxon>Aspergillus subgen. Circumdati</taxon>
    </lineage>
</organism>
<keyword evidence="4" id="KW-0862">Zinc</keyword>
<dbReference type="GO" id="GO:0061630">
    <property type="term" value="F:ubiquitin protein ligase activity"/>
    <property type="evidence" value="ECO:0007669"/>
    <property type="project" value="InterPro"/>
</dbReference>
<evidence type="ECO:0000256" key="4">
    <source>
        <dbReference type="PROSITE-ProRule" id="PRU00175"/>
    </source>
</evidence>
<feature type="compositionally biased region" description="Polar residues" evidence="5">
    <location>
        <begin position="379"/>
        <end position="398"/>
    </location>
</feature>
<keyword evidence="8" id="KW-1185">Reference proteome</keyword>
<evidence type="ECO:0000256" key="3">
    <source>
        <dbReference type="ARBA" id="ARBA00022776"/>
    </source>
</evidence>